<organism evidence="1 2">
    <name type="scientific">Acidithiobacillus ferrivorans</name>
    <dbReference type="NCBI Taxonomy" id="160808"/>
    <lineage>
        <taxon>Bacteria</taxon>
        <taxon>Pseudomonadati</taxon>
        <taxon>Pseudomonadota</taxon>
        <taxon>Acidithiobacillia</taxon>
        <taxon>Acidithiobacillales</taxon>
        <taxon>Acidithiobacillaceae</taxon>
        <taxon>Acidithiobacillus</taxon>
    </lineage>
</organism>
<gene>
    <name evidence="1" type="ORF">BBC27_12095</name>
</gene>
<dbReference type="Proteomes" id="UP000093129">
    <property type="component" value="Unassembled WGS sequence"/>
</dbReference>
<evidence type="ECO:0000313" key="2">
    <source>
        <dbReference type="Proteomes" id="UP000093129"/>
    </source>
</evidence>
<proteinExistence type="predicted"/>
<evidence type="ECO:0000313" key="1">
    <source>
        <dbReference type="EMBL" id="OCB02657.1"/>
    </source>
</evidence>
<accession>A0A1B9BY72</accession>
<name>A0A1B9BY72_9PROT</name>
<sequence>MKYRFSSNEDKWTTVMDVADIILAQRDEEQRIAVEKILEEMAAIGAVTTSINEITGRTLYKYDNTDLRARMIMKGLACNEKTSVQ</sequence>
<protein>
    <submittedName>
        <fullName evidence="1">Uncharacterized protein</fullName>
    </submittedName>
</protein>
<comment type="caution">
    <text evidence="1">The sequence shown here is derived from an EMBL/GenBank/DDBJ whole genome shotgun (WGS) entry which is preliminary data.</text>
</comment>
<dbReference type="RefSeq" id="WP_065413453.1">
    <property type="nucleotide sequence ID" value="NZ_MASQ01000091.1"/>
</dbReference>
<dbReference type="AlphaFoldDB" id="A0A1B9BY72"/>
<dbReference type="EMBL" id="MASQ01000091">
    <property type="protein sequence ID" value="OCB02657.1"/>
    <property type="molecule type" value="Genomic_DNA"/>
</dbReference>
<reference evidence="1 2" key="1">
    <citation type="submission" date="2016-07" db="EMBL/GenBank/DDBJ databases">
        <title>Draft genome of a psychrotolerant acidophile Acidithiobacillus ferrivorans strain YL15.</title>
        <authorList>
            <person name="Peng T."/>
            <person name="Ma L."/>
            <person name="Nan M."/>
            <person name="An N."/>
            <person name="Wang M."/>
            <person name="Qiu G."/>
            <person name="Zeng W."/>
        </authorList>
    </citation>
    <scope>NUCLEOTIDE SEQUENCE [LARGE SCALE GENOMIC DNA]</scope>
    <source>
        <strain evidence="1 2">YL15</strain>
    </source>
</reference>